<dbReference type="FunFam" id="1.20.1070.10:FF:000279">
    <property type="entry name" value="Trace amine-associated receptor 16f"/>
    <property type="match status" value="1"/>
</dbReference>
<dbReference type="PROSITE" id="PS50262">
    <property type="entry name" value="G_PROTEIN_RECEP_F1_2"/>
    <property type="match status" value="1"/>
</dbReference>
<dbReference type="Gene3D" id="1.20.1070.10">
    <property type="entry name" value="Rhodopsin 7-helix transmembrane proteins"/>
    <property type="match status" value="1"/>
</dbReference>
<evidence type="ECO:0000256" key="1">
    <source>
        <dbReference type="ARBA" id="ARBA00004651"/>
    </source>
</evidence>
<proteinExistence type="inferred from homology"/>
<dbReference type="Proteomes" id="UP000265000">
    <property type="component" value="Unplaced"/>
</dbReference>
<dbReference type="CDD" id="cd15314">
    <property type="entry name" value="7tmA_TAAR1"/>
    <property type="match status" value="1"/>
</dbReference>
<keyword evidence="13" id="KW-1185">Reference proteome</keyword>
<evidence type="ECO:0000313" key="13">
    <source>
        <dbReference type="Proteomes" id="UP000265000"/>
    </source>
</evidence>
<reference evidence="12" key="1">
    <citation type="submission" date="2025-08" db="UniProtKB">
        <authorList>
            <consortium name="Ensembl"/>
        </authorList>
    </citation>
    <scope>IDENTIFICATION</scope>
</reference>
<reference evidence="12" key="2">
    <citation type="submission" date="2025-09" db="UniProtKB">
        <authorList>
            <consortium name="Ensembl"/>
        </authorList>
    </citation>
    <scope>IDENTIFICATION</scope>
</reference>
<evidence type="ECO:0000256" key="2">
    <source>
        <dbReference type="ARBA" id="ARBA00022475"/>
    </source>
</evidence>
<feature type="transmembrane region" description="Helical" evidence="10">
    <location>
        <begin position="26"/>
        <end position="51"/>
    </location>
</feature>
<keyword evidence="3 9" id="KW-0812">Transmembrane</keyword>
<comment type="similarity">
    <text evidence="9">Belongs to the G-protein coupled receptor 1 family.</text>
</comment>
<evidence type="ECO:0000256" key="9">
    <source>
        <dbReference type="RuleBase" id="RU000688"/>
    </source>
</evidence>
<comment type="subcellular location">
    <subcellularLocation>
        <location evidence="1">Cell membrane</location>
        <topology evidence="1">Multi-pass membrane protein</topology>
    </subcellularLocation>
</comment>
<dbReference type="PRINTS" id="PR00237">
    <property type="entry name" value="GPCRRHODOPSN"/>
</dbReference>
<sequence>SPPFGGAFLLIYFSFSLNNISSSMCVLLYIFLAFLAVVTVCGNLLIIISVGYFTQLRTPTNSLIISLSVTDLLVGLMVFPFSMAFSLSSCLLHAGFMCQVRDSFDVSLSTCSILNLCCIAIDRYYAVCHPLTYRAKMTNSVVVVMILVSWSISGFIGIGITIAGLNHEPCEENCSLEVLLSSTLGPTFSFYLPALIMLCIYLKILLVAQRQARIIHNNKNSGVTEIRLERKATRTLAIVMGVFLICWTPLFVCITLVPFSTDPVPISVIQTLNWVALINSMLNPFIYAFFYSWYRVAFRMIISGKIFQGDYTNTKLLA</sequence>
<evidence type="ECO:0000259" key="11">
    <source>
        <dbReference type="PROSITE" id="PS50262"/>
    </source>
</evidence>
<organism evidence="12 13">
    <name type="scientific">Fundulus heteroclitus</name>
    <name type="common">Killifish</name>
    <name type="synonym">Mummichog</name>
    <dbReference type="NCBI Taxonomy" id="8078"/>
    <lineage>
        <taxon>Eukaryota</taxon>
        <taxon>Metazoa</taxon>
        <taxon>Chordata</taxon>
        <taxon>Craniata</taxon>
        <taxon>Vertebrata</taxon>
        <taxon>Euteleostomi</taxon>
        <taxon>Actinopterygii</taxon>
        <taxon>Neopterygii</taxon>
        <taxon>Teleostei</taxon>
        <taxon>Neoteleostei</taxon>
        <taxon>Acanthomorphata</taxon>
        <taxon>Ovalentaria</taxon>
        <taxon>Atherinomorphae</taxon>
        <taxon>Cyprinodontiformes</taxon>
        <taxon>Fundulidae</taxon>
        <taxon>Fundulus</taxon>
    </lineage>
</organism>
<dbReference type="InterPro" id="IPR000276">
    <property type="entry name" value="GPCR_Rhodpsn"/>
</dbReference>
<feature type="transmembrane region" description="Helical" evidence="10">
    <location>
        <begin position="188"/>
        <end position="208"/>
    </location>
</feature>
<evidence type="ECO:0000256" key="5">
    <source>
        <dbReference type="ARBA" id="ARBA00023040"/>
    </source>
</evidence>
<evidence type="ECO:0000256" key="3">
    <source>
        <dbReference type="ARBA" id="ARBA00022692"/>
    </source>
</evidence>
<keyword evidence="4 10" id="KW-1133">Transmembrane helix</keyword>
<dbReference type="PANTHER" id="PTHR24249">
    <property type="entry name" value="HISTAMINE RECEPTOR-RELATED G-PROTEIN COUPLED RECEPTOR"/>
    <property type="match status" value="1"/>
</dbReference>
<feature type="transmembrane region" description="Helical" evidence="10">
    <location>
        <begin position="137"/>
        <end position="163"/>
    </location>
</feature>
<dbReference type="GeneTree" id="ENSGT00950000182934"/>
<dbReference type="AlphaFoldDB" id="A0A3Q2QMI3"/>
<feature type="domain" description="G-protein coupled receptors family 1 profile" evidence="11">
    <location>
        <begin position="42"/>
        <end position="287"/>
    </location>
</feature>
<dbReference type="STRING" id="8078.ENSFHEP00000028449"/>
<evidence type="ECO:0000256" key="6">
    <source>
        <dbReference type="ARBA" id="ARBA00023136"/>
    </source>
</evidence>
<keyword evidence="2" id="KW-1003">Cell membrane</keyword>
<dbReference type="PANTHER" id="PTHR24249:SF415">
    <property type="entry name" value="TRACE AMINE-ASSOCIATED RECEPTOR 1"/>
    <property type="match status" value="1"/>
</dbReference>
<feature type="transmembrane region" description="Helical" evidence="10">
    <location>
        <begin position="271"/>
        <end position="294"/>
    </location>
</feature>
<dbReference type="GO" id="GO:0005886">
    <property type="term" value="C:plasma membrane"/>
    <property type="evidence" value="ECO:0007669"/>
    <property type="project" value="UniProtKB-SubCell"/>
</dbReference>
<keyword evidence="8 9" id="KW-0807">Transducer</keyword>
<dbReference type="PROSITE" id="PS00237">
    <property type="entry name" value="G_PROTEIN_RECEP_F1_1"/>
    <property type="match status" value="1"/>
</dbReference>
<accession>A0A3Q2QMI3</accession>
<dbReference type="InterPro" id="IPR050569">
    <property type="entry name" value="TAAR"/>
</dbReference>
<evidence type="ECO:0000256" key="8">
    <source>
        <dbReference type="ARBA" id="ARBA00023224"/>
    </source>
</evidence>
<evidence type="ECO:0000256" key="10">
    <source>
        <dbReference type="SAM" id="Phobius"/>
    </source>
</evidence>
<dbReference type="InterPro" id="IPR017452">
    <property type="entry name" value="GPCR_Rhodpsn_7TM"/>
</dbReference>
<dbReference type="Ensembl" id="ENSFHET00000018102.1">
    <property type="protein sequence ID" value="ENSFHEP00000028449.1"/>
    <property type="gene ID" value="ENSFHEG00000012567.1"/>
</dbReference>
<evidence type="ECO:0000256" key="7">
    <source>
        <dbReference type="ARBA" id="ARBA00023170"/>
    </source>
</evidence>
<dbReference type="SUPFAM" id="SSF81321">
    <property type="entry name" value="Family A G protein-coupled receptor-like"/>
    <property type="match status" value="1"/>
</dbReference>
<dbReference type="Pfam" id="PF00001">
    <property type="entry name" value="7tm_1"/>
    <property type="match status" value="1"/>
</dbReference>
<keyword evidence="6 10" id="KW-0472">Membrane</keyword>
<keyword evidence="7 9" id="KW-0675">Receptor</keyword>
<evidence type="ECO:0000256" key="4">
    <source>
        <dbReference type="ARBA" id="ARBA00022989"/>
    </source>
</evidence>
<name>A0A3Q2QMI3_FUNHE</name>
<dbReference type="GO" id="GO:0001594">
    <property type="term" value="F:trace-amine receptor activity"/>
    <property type="evidence" value="ECO:0007669"/>
    <property type="project" value="TreeGrafter"/>
</dbReference>
<feature type="transmembrane region" description="Helical" evidence="10">
    <location>
        <begin position="63"/>
        <end position="86"/>
    </location>
</feature>
<evidence type="ECO:0000313" key="12">
    <source>
        <dbReference type="Ensembl" id="ENSFHEP00000028449.1"/>
    </source>
</evidence>
<feature type="transmembrane region" description="Helical" evidence="10">
    <location>
        <begin position="236"/>
        <end position="259"/>
    </location>
</feature>
<protein>
    <submittedName>
        <fullName evidence="12">Trace amine associated receptor 1</fullName>
    </submittedName>
</protein>
<dbReference type="SMART" id="SM01381">
    <property type="entry name" value="7TM_GPCR_Srsx"/>
    <property type="match status" value="1"/>
</dbReference>
<keyword evidence="5 9" id="KW-0297">G-protein coupled receptor</keyword>